<feature type="coiled-coil region" evidence="1">
    <location>
        <begin position="461"/>
        <end position="537"/>
    </location>
</feature>
<keyword evidence="2" id="KW-1185">Reference proteome</keyword>
<protein>
    <submittedName>
        <fullName evidence="3">Progesterone-induced-blocking factor 1 isoform X3</fullName>
    </submittedName>
</protein>
<organism evidence="2 3">
    <name type="scientific">Delphinapterus leucas</name>
    <name type="common">Beluga whale</name>
    <dbReference type="NCBI Taxonomy" id="9749"/>
    <lineage>
        <taxon>Eukaryota</taxon>
        <taxon>Metazoa</taxon>
        <taxon>Chordata</taxon>
        <taxon>Craniata</taxon>
        <taxon>Vertebrata</taxon>
        <taxon>Euteleostomi</taxon>
        <taxon>Mammalia</taxon>
        <taxon>Eutheria</taxon>
        <taxon>Laurasiatheria</taxon>
        <taxon>Artiodactyla</taxon>
        <taxon>Whippomorpha</taxon>
        <taxon>Cetacea</taxon>
        <taxon>Odontoceti</taxon>
        <taxon>Monodontidae</taxon>
        <taxon>Delphinapterus</taxon>
    </lineage>
</organism>
<dbReference type="PANTHER" id="PTHR18950:SF1">
    <property type="entry name" value="PROGESTERONE-INDUCED-BLOCKING FACTOR 1"/>
    <property type="match status" value="1"/>
</dbReference>
<dbReference type="RefSeq" id="XP_022432763.1">
    <property type="nucleotide sequence ID" value="XM_022577055.2"/>
</dbReference>
<dbReference type="AlphaFoldDB" id="A0A2Y9NTJ0"/>
<gene>
    <name evidence="3" type="primary">PIBF1</name>
</gene>
<feature type="coiled-coil region" evidence="1">
    <location>
        <begin position="582"/>
        <end position="654"/>
    </location>
</feature>
<dbReference type="Proteomes" id="UP000248483">
    <property type="component" value="Unplaced"/>
</dbReference>
<proteinExistence type="predicted"/>
<feature type="coiled-coil region" evidence="1">
    <location>
        <begin position="191"/>
        <end position="417"/>
    </location>
</feature>
<name>A0A2Y9NTJ0_DELLE</name>
<reference evidence="3" key="1">
    <citation type="submission" date="2025-08" db="UniProtKB">
        <authorList>
            <consortium name="RefSeq"/>
        </authorList>
    </citation>
    <scope>IDENTIFICATION</scope>
    <source>
        <tissue evidence="3">Blood</tissue>
    </source>
</reference>
<evidence type="ECO:0000256" key="1">
    <source>
        <dbReference type="SAM" id="Coils"/>
    </source>
</evidence>
<dbReference type="GO" id="GO:0060271">
    <property type="term" value="P:cilium assembly"/>
    <property type="evidence" value="ECO:0007669"/>
    <property type="project" value="TreeGrafter"/>
</dbReference>
<dbReference type="CTD" id="10464"/>
<keyword evidence="1" id="KW-0175">Coiled coil</keyword>
<dbReference type="GeneID" id="111176495"/>
<accession>A0A2Y9NTJ0</accession>
<dbReference type="PANTHER" id="PTHR18950">
    <property type="entry name" value="PROGESTERONE-INDUCED BLOCKING FACTOR 1"/>
    <property type="match status" value="1"/>
</dbReference>
<evidence type="ECO:0000313" key="3">
    <source>
        <dbReference type="RefSeq" id="XP_022432763.1"/>
    </source>
</evidence>
<feature type="coiled-coil region" evidence="1">
    <location>
        <begin position="78"/>
        <end position="148"/>
    </location>
</feature>
<sequence>MSRKVAKPSKTLNISSSLESEDISLETTVPTDDISSSEERDGKVKITKQLIERKELLHNIQLLKIELSQKNMMIDNLKVDYLTKIEELEEKLNDALHQKQLLTLRLENQLTFQQKDARKYQELMKQEMETILLRQKQLEETNLQLREKAGDIRRSLRDFELTEDQYMNLKGLPEDQLSIPEYVSIRFHELVNPLRKEISELQVKKKDLAEELSENKGQLKQLTETYEEDRRNYSELQIRCQRLALELADTKQLIQQGDYRQENYGKVKSERDALEQEVTDLRRKHETLEASHIIQAKERSELSKEDKEYLNRQNMELSVRCAHEEDRLERLQTQLEETKKAREEMYEKYVTSRDHYKTEYENKLRDELEQIRLKTNQEIDQLRSASREMYERENRNLREARDNAVAEKDRAVMAEKNALEKHDQLLDRYRELQLSTESKVTEFLHQSKIKSFESERAQLLQEETARNLTQCQLECEKYQKKLEVLTKEFYSLQASSEKRITELQAQNSEHQARLDIYEKLEKELDEIIMQTAEIENEDEAERILFSYGYGANVPTTAKRRLKQSVHLARRVLQLEKRNSMVLKDLEHQKNQVTQLSQELDRANSLLNQTQQPYRYLIESVRQRDSKIDSLKECITQLEKDVSNLNKEKSALQHMKNQMALDLEQLLNHREELAAMKQIIINMHSKRSEDNLLFTKMESKTVTGNQKSKTLNVPREHEDNIFIPKPTLFTKKEAPEWSKTQKMKT</sequence>
<dbReference type="GO" id="GO:0005815">
    <property type="term" value="C:microtubule organizing center"/>
    <property type="evidence" value="ECO:0007669"/>
    <property type="project" value="TreeGrafter"/>
</dbReference>
<dbReference type="InterPro" id="IPR026205">
    <property type="entry name" value="PIBF1"/>
</dbReference>
<evidence type="ECO:0000313" key="2">
    <source>
        <dbReference type="Proteomes" id="UP000248483"/>
    </source>
</evidence>